<evidence type="ECO:0000259" key="15">
    <source>
        <dbReference type="PROSITE" id="PS50011"/>
    </source>
</evidence>
<dbReference type="GO" id="GO:0005524">
    <property type="term" value="F:ATP binding"/>
    <property type="evidence" value="ECO:0007669"/>
    <property type="project" value="UniProtKB-UniRule"/>
</dbReference>
<comment type="subcellular location">
    <subcellularLocation>
        <location evidence="1">Membrane</location>
        <topology evidence="1">Single-pass type I membrane protein</topology>
    </subcellularLocation>
</comment>
<organism evidence="16 17">
    <name type="scientific">Quercus rubra</name>
    <name type="common">Northern red oak</name>
    <name type="synonym">Quercus borealis</name>
    <dbReference type="NCBI Taxonomy" id="3512"/>
    <lineage>
        <taxon>Eukaryota</taxon>
        <taxon>Viridiplantae</taxon>
        <taxon>Streptophyta</taxon>
        <taxon>Embryophyta</taxon>
        <taxon>Tracheophyta</taxon>
        <taxon>Spermatophyta</taxon>
        <taxon>Magnoliopsida</taxon>
        <taxon>eudicotyledons</taxon>
        <taxon>Gunneridae</taxon>
        <taxon>Pentapetalae</taxon>
        <taxon>rosids</taxon>
        <taxon>fabids</taxon>
        <taxon>Fagales</taxon>
        <taxon>Fagaceae</taxon>
        <taxon>Quercus</taxon>
    </lineage>
</organism>
<reference evidence="16 17" key="1">
    <citation type="journal article" date="2023" name="G3 (Bethesda)">
        <title>A haplotype-resolved chromosome-scale genome for Quercus rubra L. provides insights into the genetics of adaptive traits for red oak species.</title>
        <authorList>
            <person name="Kapoor B."/>
            <person name="Jenkins J."/>
            <person name="Schmutz J."/>
            <person name="Zhebentyayeva T."/>
            <person name="Kuelheim C."/>
            <person name="Coggeshall M."/>
            <person name="Heim C."/>
            <person name="Lasky J.R."/>
            <person name="Leites L."/>
            <person name="Islam-Faridi N."/>
            <person name="Romero-Severson J."/>
            <person name="DeLeo V.L."/>
            <person name="Lucas S.M."/>
            <person name="Lazic D."/>
            <person name="Gailing O."/>
            <person name="Carlson J."/>
            <person name="Staton M."/>
        </authorList>
    </citation>
    <scope>NUCLEOTIDE SEQUENCE [LARGE SCALE GENOMIC DNA]</scope>
    <source>
        <strain evidence="16">Pseudo-F2</strain>
    </source>
</reference>
<feature type="region of interest" description="Disordered" evidence="13">
    <location>
        <begin position="848"/>
        <end position="885"/>
    </location>
</feature>
<dbReference type="GO" id="GO:0016020">
    <property type="term" value="C:membrane"/>
    <property type="evidence" value="ECO:0007669"/>
    <property type="project" value="UniProtKB-SubCell"/>
</dbReference>
<dbReference type="GO" id="GO:0004674">
    <property type="term" value="F:protein serine/threonine kinase activity"/>
    <property type="evidence" value="ECO:0007669"/>
    <property type="project" value="UniProtKB-KW"/>
</dbReference>
<keyword evidence="5" id="KW-0732">Signal</keyword>
<dbReference type="InterPro" id="IPR024788">
    <property type="entry name" value="Malectin-like_Carb-bd_dom"/>
</dbReference>
<keyword evidence="6 12" id="KW-0547">Nucleotide-binding</keyword>
<dbReference type="EMBL" id="JAXUIC010000002">
    <property type="protein sequence ID" value="KAK4602957.1"/>
    <property type="molecule type" value="Genomic_DNA"/>
</dbReference>
<dbReference type="PROSITE" id="PS50011">
    <property type="entry name" value="PROTEIN_KINASE_DOM"/>
    <property type="match status" value="1"/>
</dbReference>
<dbReference type="InterPro" id="IPR000719">
    <property type="entry name" value="Prot_kinase_dom"/>
</dbReference>
<evidence type="ECO:0000313" key="17">
    <source>
        <dbReference type="Proteomes" id="UP001324115"/>
    </source>
</evidence>
<dbReference type="GO" id="GO:0010038">
    <property type="term" value="P:response to metal ion"/>
    <property type="evidence" value="ECO:0007669"/>
    <property type="project" value="UniProtKB-ARBA"/>
</dbReference>
<feature type="domain" description="Protein kinase" evidence="15">
    <location>
        <begin position="529"/>
        <end position="801"/>
    </location>
</feature>
<comment type="caution">
    <text evidence="16">The sequence shown here is derived from an EMBL/GenBank/DDBJ whole genome shotgun (WGS) entry which is preliminary data.</text>
</comment>
<dbReference type="FunFam" id="1.10.510.10:FF:000252">
    <property type="entry name" value="Receptor-like protein kinase FERONIA"/>
    <property type="match status" value="1"/>
</dbReference>
<dbReference type="FunFam" id="2.60.120.430:FF:000003">
    <property type="entry name" value="FERONIA receptor-like kinase"/>
    <property type="match status" value="1"/>
</dbReference>
<dbReference type="Gene3D" id="3.30.200.20">
    <property type="entry name" value="Phosphorylase Kinase, domain 1"/>
    <property type="match status" value="1"/>
</dbReference>
<evidence type="ECO:0000256" key="9">
    <source>
        <dbReference type="ARBA" id="ARBA00022989"/>
    </source>
</evidence>
<evidence type="ECO:0000256" key="5">
    <source>
        <dbReference type="ARBA" id="ARBA00022729"/>
    </source>
</evidence>
<feature type="compositionally biased region" description="Polar residues" evidence="13">
    <location>
        <begin position="855"/>
        <end position="871"/>
    </location>
</feature>
<keyword evidence="17" id="KW-1185">Reference proteome</keyword>
<dbReference type="GO" id="GO:0004714">
    <property type="term" value="F:transmembrane receptor protein tyrosine kinase activity"/>
    <property type="evidence" value="ECO:0007669"/>
    <property type="project" value="InterPro"/>
</dbReference>
<keyword evidence="4 14" id="KW-0812">Transmembrane</keyword>
<keyword evidence="10 14" id="KW-0472">Membrane</keyword>
<evidence type="ECO:0000256" key="7">
    <source>
        <dbReference type="ARBA" id="ARBA00022777"/>
    </source>
</evidence>
<gene>
    <name evidence="16" type="ORF">RGQ29_011803</name>
</gene>
<sequence length="885" mass="98928">MRNLSVLAPIVSIFCLFFLSLLYHITLVASSTPRYVPIVAITLDCGSATSATSMDRYGRSWTGDFKSKFFPKELNLKSNTFQAPKEGIEIKAPYTTARVSYSQFTYAFPLPAGPKFVRLHFNPVISSGVDGSKAFFTVKSGSFTLLRNFTASIISADDSSQIVKEFCINVKENQNLNLTFIPFSTTTINFYAFINGIEIVSMPDNLYYSPKGAPINPLYVGQSPPTFYIDNNMALQKVYRLNMGGNLIAPTEDTGMFREWSPDNKYFRSGTGGVIPHYSSVKPIYTKIEDYTAPDAVYRCAKSMGTNQNLNKQSNLTWELQVDSGFRYLVRLHFCEIDLNINSPGERLFVIDIDYQLAEPNADVIGWTESRDTPIYKDYVVMIQKKGNEDNHTLSIDLHPATDGTFDDAILNGVEVFKLSDQTGNLAGSSEMLPTPRDVSIKESKAKKTIFIAIGSGVGFLVVLTSVCCVVLLKLRKSKRYGSYYSLSKCWCWRDPYKGKSTRTKASSLPEELCRHFLIDEIRTATDNFHQELIIGRGGFGYVYKGFIDDGTVIVAIKRLNPESRQGAREFRTEIEMLSQLRHGHLVSLIGYCNDEGEMILVYEYMTNGTLSEHLFDTKNDPLKWKQRLEICLGSACGLHYLHTCMKNPIIHRDVKATNILLDDKWSAKVSDFGLSKMGLDQTAVTTIVKGTPGYLDPDYARRQQVTEKTDVYSFGVVLLEVLCGRKAVNTKLGQEQLHLASWARKCIGNGTIYEIIDPYLKGKIAPECFKVYVEIAENCVRDQGIQRPTMNDVMEKLEFALELQQNADTEQEKINPNGDITYQEVRSFGVSGPAGAVASRQNNFHNIGPVLDSDTGNEPSTINSSESVTGASRDIFSDNPNAKT</sequence>
<dbReference type="InterPro" id="IPR001245">
    <property type="entry name" value="Ser-Thr/Tyr_kinase_cat_dom"/>
</dbReference>
<evidence type="ECO:0000256" key="4">
    <source>
        <dbReference type="ARBA" id="ARBA00022692"/>
    </source>
</evidence>
<evidence type="ECO:0000256" key="3">
    <source>
        <dbReference type="ARBA" id="ARBA00022679"/>
    </source>
</evidence>
<dbReference type="Proteomes" id="UP001324115">
    <property type="component" value="Unassembled WGS sequence"/>
</dbReference>
<dbReference type="SUPFAM" id="SSF56112">
    <property type="entry name" value="Protein kinase-like (PK-like)"/>
    <property type="match status" value="1"/>
</dbReference>
<dbReference type="AlphaFoldDB" id="A0AAN7G1W9"/>
<evidence type="ECO:0000256" key="13">
    <source>
        <dbReference type="SAM" id="MobiDB-lite"/>
    </source>
</evidence>
<evidence type="ECO:0000256" key="1">
    <source>
        <dbReference type="ARBA" id="ARBA00004479"/>
    </source>
</evidence>
<proteinExistence type="predicted"/>
<feature type="binding site" evidence="12">
    <location>
        <position position="558"/>
    </location>
    <ligand>
        <name>ATP</name>
        <dbReference type="ChEBI" id="CHEBI:30616"/>
    </ligand>
</feature>
<dbReference type="Gene3D" id="2.60.120.430">
    <property type="entry name" value="Galactose-binding lectin"/>
    <property type="match status" value="2"/>
</dbReference>
<feature type="transmembrane region" description="Helical" evidence="14">
    <location>
        <begin position="450"/>
        <end position="473"/>
    </location>
</feature>
<accession>A0AAN7G1W9</accession>
<dbReference type="InterPro" id="IPR045272">
    <property type="entry name" value="ANXUR1/2-like"/>
</dbReference>
<keyword evidence="8 12" id="KW-0067">ATP-binding</keyword>
<evidence type="ECO:0000256" key="14">
    <source>
        <dbReference type="SAM" id="Phobius"/>
    </source>
</evidence>
<evidence type="ECO:0000256" key="10">
    <source>
        <dbReference type="ARBA" id="ARBA00023136"/>
    </source>
</evidence>
<dbReference type="Pfam" id="PF07714">
    <property type="entry name" value="PK_Tyr_Ser-Thr"/>
    <property type="match status" value="1"/>
</dbReference>
<evidence type="ECO:0000256" key="8">
    <source>
        <dbReference type="ARBA" id="ARBA00022840"/>
    </source>
</evidence>
<dbReference type="InterPro" id="IPR011009">
    <property type="entry name" value="Kinase-like_dom_sf"/>
</dbReference>
<evidence type="ECO:0000256" key="6">
    <source>
        <dbReference type="ARBA" id="ARBA00022741"/>
    </source>
</evidence>
<dbReference type="SMART" id="SM00220">
    <property type="entry name" value="S_TKc"/>
    <property type="match status" value="1"/>
</dbReference>
<dbReference type="InterPro" id="IPR017441">
    <property type="entry name" value="Protein_kinase_ATP_BS"/>
</dbReference>
<dbReference type="CDD" id="cd14066">
    <property type="entry name" value="STKc_IRAK"/>
    <property type="match status" value="1"/>
</dbReference>
<keyword evidence="2" id="KW-0723">Serine/threonine-protein kinase</keyword>
<evidence type="ECO:0000256" key="11">
    <source>
        <dbReference type="ARBA" id="ARBA00023180"/>
    </source>
</evidence>
<keyword evidence="3" id="KW-0808">Transferase</keyword>
<evidence type="ECO:0000313" key="16">
    <source>
        <dbReference type="EMBL" id="KAK4602957.1"/>
    </source>
</evidence>
<dbReference type="PROSITE" id="PS00108">
    <property type="entry name" value="PROTEIN_KINASE_ST"/>
    <property type="match status" value="1"/>
</dbReference>
<dbReference type="Gene3D" id="1.10.510.10">
    <property type="entry name" value="Transferase(Phosphotransferase) domain 1"/>
    <property type="match status" value="1"/>
</dbReference>
<dbReference type="FunFam" id="2.60.120.430:FF:000007">
    <property type="entry name" value="FERONIA receptor-like kinase"/>
    <property type="match status" value="1"/>
</dbReference>
<dbReference type="PANTHER" id="PTHR34590">
    <property type="entry name" value="OS03G0124300 PROTEIN-RELATED"/>
    <property type="match status" value="1"/>
</dbReference>
<dbReference type="PANTHER" id="PTHR34590:SF15">
    <property type="entry name" value="PROTEIN KINASE DOMAIN-CONTAINING PROTEIN"/>
    <property type="match status" value="1"/>
</dbReference>
<keyword evidence="7" id="KW-0418">Kinase</keyword>
<dbReference type="Pfam" id="PF12819">
    <property type="entry name" value="Malectin_like"/>
    <property type="match status" value="1"/>
</dbReference>
<dbReference type="PROSITE" id="PS00107">
    <property type="entry name" value="PROTEIN_KINASE_ATP"/>
    <property type="match status" value="1"/>
</dbReference>
<keyword evidence="11" id="KW-0325">Glycoprotein</keyword>
<keyword evidence="9 14" id="KW-1133">Transmembrane helix</keyword>
<dbReference type="InterPro" id="IPR008271">
    <property type="entry name" value="Ser/Thr_kinase_AS"/>
</dbReference>
<evidence type="ECO:0000256" key="12">
    <source>
        <dbReference type="PROSITE-ProRule" id="PRU10141"/>
    </source>
</evidence>
<name>A0AAN7G1W9_QUERU</name>
<evidence type="ECO:0000256" key="2">
    <source>
        <dbReference type="ARBA" id="ARBA00022527"/>
    </source>
</evidence>
<dbReference type="FunFam" id="3.30.200.20:FF:000645">
    <property type="entry name" value="Receptor-like protein kinase FERONIA"/>
    <property type="match status" value="1"/>
</dbReference>
<protein>
    <recommendedName>
        <fullName evidence="15">Protein kinase domain-containing protein</fullName>
    </recommendedName>
</protein>